<sequence length="1062" mass="112193">MDEPITVDSIVVNSSDATLALQGGRLETSLIEVVEGRVLLTVDDASTFFVPSVIAGATLRGSGDFVISEGQFNSLAIFEDVRLETNIEVPAFSFFKSTALIVREGLTIDAGNHLELMSGSLMSLDGDQTIDGEGEILLGGRIAIEDDTKVSISPETTIRTSSGGGSIESFDIRHATVLPEVYNYGTIIVEENDNLGVLQDPDSPYVFENHGTIVAEQNTLLKIGGKWTNYGTIQLAPGAEFQVLGEVTTAGLGDLRLNGAKMYIGGTLDNTGDVLTADASTGDIEWSGNIVGGRLESVDDAKFIVPFTSHLTDVTLGTDLEIDGYRVIDIQNDLTLDDATIRMSSGDVGISDAKLRFRDFTGSGQSLKGEGTLHFVAGKLNDVSVSNELFIEQGIHFDFDGGEVEFNPHSALHASIISEASMDIAAGAEVYINVDEFVQRGTIDVAGTLWIGEPNASSSFRRDSTWHNEGTIHLADGSTLRLNGVFTVNGLGTMVIDEGSNVVLAGTLDLEGDDLDLESLAFGDEFSSSGGRLRGGRVYSSGQASLPPIGFENMTLATDYTGGSLVRDGLVLEDVTVTVPEGSTLQFQGDTQLLGGQGEVLLVPRENTSGSVRIRGNELVIGAGITIRAPESGLSVDIEFKENYGTILLEDSMNTDIGSSGDSWVNFGHIHAVGGNLDLQGVYSFADIGDVQNMGGVVSVRGEVQNEGQTIAIDSSHSSWRFLGGIHGGRIETLEGQAIAMEGRLLDVTLAGQLSLSRTAGSGRLVVYDGLTMDKGEIVMAEETSLGFQSEARLKGTGTIILNGSEDTTYINAVEIGRDILIRTSVSGGGQVVNGDNYGTLSAETRNQSIRIRGDFQNYGLLRAANFGAIVIDIDNWSNHGLIEVGLSGRFAGGVVFEGTGFENLPEGVITGTGAMRLPDASLVNAGVIEPGTGVGELTVWGNLELTPSSNLVIDVLDVLMSDELRVYGDVTLGGKLSVNLLDQQQLRVGDSFTVLSTTASLNGRFANSSDLVHYGASTLSIGYLASSVSLTVVSVPEPPTYLSVVMCLGCVAVFARRRTAK</sequence>
<evidence type="ECO:0000313" key="2">
    <source>
        <dbReference type="Proteomes" id="UP000315750"/>
    </source>
</evidence>
<dbReference type="AlphaFoldDB" id="A0A518ALT1"/>
<name>A0A518ALT1_9BACT</name>
<dbReference type="EMBL" id="CP036278">
    <property type="protein sequence ID" value="QDU55689.1"/>
    <property type="molecule type" value="Genomic_DNA"/>
</dbReference>
<organism evidence="1 2">
    <name type="scientific">Aeoliella mucimassa</name>
    <dbReference type="NCBI Taxonomy" id="2527972"/>
    <lineage>
        <taxon>Bacteria</taxon>
        <taxon>Pseudomonadati</taxon>
        <taxon>Planctomycetota</taxon>
        <taxon>Planctomycetia</taxon>
        <taxon>Pirellulales</taxon>
        <taxon>Lacipirellulaceae</taxon>
        <taxon>Aeoliella</taxon>
    </lineage>
</organism>
<dbReference type="KEGG" id="amuc:Pan181_18820"/>
<dbReference type="SUPFAM" id="SSF51126">
    <property type="entry name" value="Pectin lyase-like"/>
    <property type="match status" value="1"/>
</dbReference>
<keyword evidence="2" id="KW-1185">Reference proteome</keyword>
<dbReference type="RefSeq" id="WP_197529073.1">
    <property type="nucleotide sequence ID" value="NZ_CP036278.1"/>
</dbReference>
<dbReference type="InterPro" id="IPR011050">
    <property type="entry name" value="Pectin_lyase_fold/virulence"/>
</dbReference>
<proteinExistence type="predicted"/>
<evidence type="ECO:0000313" key="1">
    <source>
        <dbReference type="EMBL" id="QDU55689.1"/>
    </source>
</evidence>
<reference evidence="1 2" key="1">
    <citation type="submission" date="2019-02" db="EMBL/GenBank/DDBJ databases">
        <title>Deep-cultivation of Planctomycetes and their phenomic and genomic characterization uncovers novel biology.</title>
        <authorList>
            <person name="Wiegand S."/>
            <person name="Jogler M."/>
            <person name="Boedeker C."/>
            <person name="Pinto D."/>
            <person name="Vollmers J."/>
            <person name="Rivas-Marin E."/>
            <person name="Kohn T."/>
            <person name="Peeters S.H."/>
            <person name="Heuer A."/>
            <person name="Rast P."/>
            <person name="Oberbeckmann S."/>
            <person name="Bunk B."/>
            <person name="Jeske O."/>
            <person name="Meyerdierks A."/>
            <person name="Storesund J.E."/>
            <person name="Kallscheuer N."/>
            <person name="Luecker S."/>
            <person name="Lage O.M."/>
            <person name="Pohl T."/>
            <person name="Merkel B.J."/>
            <person name="Hornburger P."/>
            <person name="Mueller R.-W."/>
            <person name="Bruemmer F."/>
            <person name="Labrenz M."/>
            <person name="Spormann A.M."/>
            <person name="Op den Camp H."/>
            <person name="Overmann J."/>
            <person name="Amann R."/>
            <person name="Jetten M.S.M."/>
            <person name="Mascher T."/>
            <person name="Medema M.H."/>
            <person name="Devos D.P."/>
            <person name="Kaster A.-K."/>
            <person name="Ovreas L."/>
            <person name="Rohde M."/>
            <person name="Galperin M.Y."/>
            <person name="Jogler C."/>
        </authorList>
    </citation>
    <scope>NUCLEOTIDE SEQUENCE [LARGE SCALE GENOMIC DNA]</scope>
    <source>
        <strain evidence="1 2">Pan181</strain>
    </source>
</reference>
<gene>
    <name evidence="1" type="ORF">Pan181_18820</name>
</gene>
<dbReference type="Proteomes" id="UP000315750">
    <property type="component" value="Chromosome"/>
</dbReference>
<protein>
    <submittedName>
        <fullName evidence="1">Uncharacterized protein</fullName>
    </submittedName>
</protein>
<accession>A0A518ALT1</accession>